<evidence type="ECO:0000313" key="2">
    <source>
        <dbReference type="Proteomes" id="UP000790377"/>
    </source>
</evidence>
<organism evidence="1 2">
    <name type="scientific">Hygrophoropsis aurantiaca</name>
    <dbReference type="NCBI Taxonomy" id="72124"/>
    <lineage>
        <taxon>Eukaryota</taxon>
        <taxon>Fungi</taxon>
        <taxon>Dikarya</taxon>
        <taxon>Basidiomycota</taxon>
        <taxon>Agaricomycotina</taxon>
        <taxon>Agaricomycetes</taxon>
        <taxon>Agaricomycetidae</taxon>
        <taxon>Boletales</taxon>
        <taxon>Coniophorineae</taxon>
        <taxon>Hygrophoropsidaceae</taxon>
        <taxon>Hygrophoropsis</taxon>
    </lineage>
</organism>
<evidence type="ECO:0000313" key="1">
    <source>
        <dbReference type="EMBL" id="KAH7913357.1"/>
    </source>
</evidence>
<accession>A0ACB8AJD1</accession>
<comment type="caution">
    <text evidence="1">The sequence shown here is derived from an EMBL/GenBank/DDBJ whole genome shotgun (WGS) entry which is preliminary data.</text>
</comment>
<proteinExistence type="predicted"/>
<dbReference type="EMBL" id="MU267632">
    <property type="protein sequence ID" value="KAH7913357.1"/>
    <property type="molecule type" value="Genomic_DNA"/>
</dbReference>
<protein>
    <submittedName>
        <fullName evidence="1">Uncharacterized protein</fullName>
    </submittedName>
</protein>
<name>A0ACB8AJD1_9AGAM</name>
<reference evidence="1" key="1">
    <citation type="journal article" date="2021" name="New Phytol.">
        <title>Evolutionary innovations through gain and loss of genes in the ectomycorrhizal Boletales.</title>
        <authorList>
            <person name="Wu G."/>
            <person name="Miyauchi S."/>
            <person name="Morin E."/>
            <person name="Kuo A."/>
            <person name="Drula E."/>
            <person name="Varga T."/>
            <person name="Kohler A."/>
            <person name="Feng B."/>
            <person name="Cao Y."/>
            <person name="Lipzen A."/>
            <person name="Daum C."/>
            <person name="Hundley H."/>
            <person name="Pangilinan J."/>
            <person name="Johnson J."/>
            <person name="Barry K."/>
            <person name="LaButti K."/>
            <person name="Ng V."/>
            <person name="Ahrendt S."/>
            <person name="Min B."/>
            <person name="Choi I.G."/>
            <person name="Park H."/>
            <person name="Plett J.M."/>
            <person name="Magnuson J."/>
            <person name="Spatafora J.W."/>
            <person name="Nagy L.G."/>
            <person name="Henrissat B."/>
            <person name="Grigoriev I.V."/>
            <person name="Yang Z.L."/>
            <person name="Xu J."/>
            <person name="Martin F.M."/>
        </authorList>
    </citation>
    <scope>NUCLEOTIDE SEQUENCE</scope>
    <source>
        <strain evidence="1">ATCC 28755</strain>
    </source>
</reference>
<keyword evidence="2" id="KW-1185">Reference proteome</keyword>
<gene>
    <name evidence="1" type="ORF">BJ138DRAFT_1146270</name>
</gene>
<dbReference type="Proteomes" id="UP000790377">
    <property type="component" value="Unassembled WGS sequence"/>
</dbReference>
<sequence length="444" mass="49711">MNGLAYVQLFVTILGALHLFALHKRLRGKDDATKPLTPKQLEEVTYDHIDVTQNVPPATHKGYAIIGGSGFLGTYLVRLLILRGETNIRILDLSPPSPAIASNPAVSFIETDITSLESIRHGLRQPLPTGAPPTVIYHTAAIIRFWDRAHYSWHLSYNVNVLGTRNIIKAATEIPEATLIYTSTADAVLPNLKSCHNSGKYETVISDDDPLLSHWDHHESCYARSKILAERLIVEANGQNGLKTGIIRPGYTITGPNDRLCTSTLTMSRVPTFGKRFTQTNICAWDVIAAHLLLEDALGRIPGETAGQAFLVTGKGPAWSLRDIRETIRHYSTRPLIFDDVPELPIYVLAHVIEGFLYLRYQALRPIYSLMGKSLHPEPRWMGQAVYLQPATLEFMANVRIDDSRARRVLGYEPQWSPEQWIKYTVDEVQSNRTHAGHGLELKM</sequence>